<reference evidence="2 3" key="1">
    <citation type="submission" date="2019-07" db="EMBL/GenBank/DDBJ databases">
        <authorList>
            <person name="Li J."/>
        </authorList>
    </citation>
    <scope>NUCLEOTIDE SEQUENCE [LARGE SCALE GENOMIC DNA]</scope>
    <source>
        <strain evidence="2 3">TKL69</strain>
    </source>
</reference>
<protein>
    <submittedName>
        <fullName evidence="2">Uncharacterized protein</fullName>
    </submittedName>
</protein>
<dbReference type="AlphaFoldDB" id="A0A516KE38"/>
<dbReference type="OrthoDB" id="1683109at2"/>
<dbReference type="Proteomes" id="UP000315215">
    <property type="component" value="Chromosome"/>
</dbReference>
<accession>A0A516KE38</accession>
<evidence type="ECO:0000313" key="3">
    <source>
        <dbReference type="Proteomes" id="UP000315215"/>
    </source>
</evidence>
<organism evidence="2 3">
    <name type="scientific">Radiobacillus deserti</name>
    <dbReference type="NCBI Taxonomy" id="2594883"/>
    <lineage>
        <taxon>Bacteria</taxon>
        <taxon>Bacillati</taxon>
        <taxon>Bacillota</taxon>
        <taxon>Bacilli</taxon>
        <taxon>Bacillales</taxon>
        <taxon>Bacillaceae</taxon>
        <taxon>Radiobacillus</taxon>
    </lineage>
</organism>
<dbReference type="KEGG" id="aqt:FN924_05390"/>
<dbReference type="EMBL" id="CP041666">
    <property type="protein sequence ID" value="QDP39659.1"/>
    <property type="molecule type" value="Genomic_DNA"/>
</dbReference>
<feature type="transmembrane region" description="Helical" evidence="1">
    <location>
        <begin position="51"/>
        <end position="69"/>
    </location>
</feature>
<keyword evidence="1" id="KW-0472">Membrane</keyword>
<evidence type="ECO:0000256" key="1">
    <source>
        <dbReference type="SAM" id="Phobius"/>
    </source>
</evidence>
<keyword evidence="3" id="KW-1185">Reference proteome</keyword>
<proteinExistence type="predicted"/>
<gene>
    <name evidence="2" type="ORF">FN924_05390</name>
</gene>
<dbReference type="RefSeq" id="WP_143892463.1">
    <property type="nucleotide sequence ID" value="NZ_CP041666.1"/>
</dbReference>
<name>A0A516KE38_9BACI</name>
<keyword evidence="1" id="KW-1133">Transmembrane helix</keyword>
<feature type="transmembrane region" description="Helical" evidence="1">
    <location>
        <begin position="81"/>
        <end position="105"/>
    </location>
</feature>
<sequence>MQVFATFDHSQYVELTIRKLEEEGFNQIFAVPLDKRTEGAKLFDTLHRSDGVSLINKGMFLAVIFAVIGSSRGFELQWGPISWGLIGAGGGFVMGVLIDLFLVALRRKKHKVMRGQQADVILVVTCEKAEGKRVEEIFWEHLAFGVAKVMTEMET</sequence>
<keyword evidence="1" id="KW-0812">Transmembrane</keyword>
<evidence type="ECO:0000313" key="2">
    <source>
        <dbReference type="EMBL" id="QDP39659.1"/>
    </source>
</evidence>